<accession>A0A3S1AE09</accession>
<reference evidence="2 3" key="1">
    <citation type="journal article" date="2019" name="Genome Biol. Evol.">
        <title>Day and night: Metabolic profiles and evolutionary relationships of six axenic non-marine cyanobacteria.</title>
        <authorList>
            <person name="Will S.E."/>
            <person name="Henke P."/>
            <person name="Boedeker C."/>
            <person name="Huang S."/>
            <person name="Brinkmann H."/>
            <person name="Rohde M."/>
            <person name="Jarek M."/>
            <person name="Friedl T."/>
            <person name="Seufert S."/>
            <person name="Schumacher M."/>
            <person name="Overmann J."/>
            <person name="Neumann-Schaal M."/>
            <person name="Petersen J."/>
        </authorList>
    </citation>
    <scope>NUCLEOTIDE SEQUENCE [LARGE SCALE GENOMIC DNA]</scope>
    <source>
        <strain evidence="2 3">SAG 1403-4b</strain>
    </source>
</reference>
<evidence type="ECO:0000259" key="1">
    <source>
        <dbReference type="Pfam" id="PF04480"/>
    </source>
</evidence>
<comment type="caution">
    <text evidence="2">The sequence shown here is derived from an EMBL/GenBank/DDBJ whole genome shotgun (WGS) entry which is preliminary data.</text>
</comment>
<organism evidence="2 3">
    <name type="scientific">Trichormus variabilis SAG 1403-4b</name>
    <dbReference type="NCBI Taxonomy" id="447716"/>
    <lineage>
        <taxon>Bacteria</taxon>
        <taxon>Bacillati</taxon>
        <taxon>Cyanobacteriota</taxon>
        <taxon>Cyanophyceae</taxon>
        <taxon>Nostocales</taxon>
        <taxon>Nostocaceae</taxon>
        <taxon>Trichormus</taxon>
    </lineage>
</organism>
<dbReference type="Pfam" id="PF04480">
    <property type="entry name" value="DUF559"/>
    <property type="match status" value="1"/>
</dbReference>
<dbReference type="Pfam" id="PF00805">
    <property type="entry name" value="Pentapeptide"/>
    <property type="match status" value="2"/>
</dbReference>
<keyword evidence="3" id="KW-1185">Reference proteome</keyword>
<dbReference type="Gene3D" id="3.40.960.10">
    <property type="entry name" value="VSR Endonuclease"/>
    <property type="match status" value="1"/>
</dbReference>
<dbReference type="PANTHER" id="PTHR14136:SF17">
    <property type="entry name" value="BTB_POZ DOMAIN-CONTAINING PROTEIN KCTD9"/>
    <property type="match status" value="1"/>
</dbReference>
<dbReference type="PANTHER" id="PTHR14136">
    <property type="entry name" value="BTB_POZ DOMAIN-CONTAINING PROTEIN KCTD9"/>
    <property type="match status" value="1"/>
</dbReference>
<dbReference type="AlphaFoldDB" id="A0A3S1AE09"/>
<proteinExistence type="predicted"/>
<sequence length="358" mass="41360">MANSEHLAILKRGVEVWNQWRDKNQNIRFNLEYRYFDVDDLSKANSMKANLSNADLSNADLSNADLRDADLRFANLSNADLRFADLRFADLRFANLSNAKLSDAKLEAADLSGANLRGANLRYVYLDGAKLRGANLELVDISRGFMFNYDIRFTCDKANFTGVCIEENSWPRFTPINEVICEYVYIINDDETKKRIPENRNFEPGEFAGLWQRKKSISRNISQSDNTINNQGVQFFDQNIHHWQRLKFKSQTEIKIAQALERAGVLFFPNCLARLNTVSGRGNKEPDFLICYNGQWGILEVDGPHHDTPEQRFKDEETDQIFKKNGIKVVERFDADRCYDNPDEVVQEFFKMIDIGYS</sequence>
<dbReference type="InterPro" id="IPR001646">
    <property type="entry name" value="5peptide_repeat"/>
</dbReference>
<protein>
    <recommendedName>
        <fullName evidence="1">DUF559 domain-containing protein</fullName>
    </recommendedName>
</protein>
<dbReference type="RefSeq" id="WP_127052335.1">
    <property type="nucleotide sequence ID" value="NZ_RSCM01000002.1"/>
</dbReference>
<evidence type="ECO:0000313" key="2">
    <source>
        <dbReference type="EMBL" id="RUS98731.1"/>
    </source>
</evidence>
<name>A0A3S1AE09_ANAVA</name>
<dbReference type="EMBL" id="RSCM01000002">
    <property type="protein sequence ID" value="RUS98731.1"/>
    <property type="molecule type" value="Genomic_DNA"/>
</dbReference>
<dbReference type="Proteomes" id="UP000276103">
    <property type="component" value="Unassembled WGS sequence"/>
</dbReference>
<dbReference type="Gene3D" id="2.160.20.80">
    <property type="entry name" value="E3 ubiquitin-protein ligase SopA"/>
    <property type="match status" value="1"/>
</dbReference>
<dbReference type="InterPro" id="IPR051082">
    <property type="entry name" value="Pentapeptide-BTB/POZ_domain"/>
</dbReference>
<dbReference type="InterPro" id="IPR007569">
    <property type="entry name" value="DUF559"/>
</dbReference>
<dbReference type="SUPFAM" id="SSF141571">
    <property type="entry name" value="Pentapeptide repeat-like"/>
    <property type="match status" value="1"/>
</dbReference>
<gene>
    <name evidence="2" type="ORF">DSM107003_07500</name>
</gene>
<evidence type="ECO:0000313" key="3">
    <source>
        <dbReference type="Proteomes" id="UP000276103"/>
    </source>
</evidence>
<feature type="domain" description="DUF559" evidence="1">
    <location>
        <begin position="298"/>
        <end position="353"/>
    </location>
</feature>